<keyword evidence="4 5" id="KW-0472">Membrane</keyword>
<sequence>MGAVWSSTEEEREPLLSTTLQSDSSFVQPVSRVYNRRWLVLGLFSLLGFMQGMVWNTWGPIQNSAKLAYGFTSIDIAMLVLCGPVGFIPWFLFMWLMDKKGMEVKLLFCKFPPIPGFIMSLVNASVYSSFSVTSGHLLYGCVWSTESSLRTRGDLYCLTIPTRLIHGGQLLNGLAGPTFMSAPPLLSTTWFAPDQRATATAVAALLSYLGAACSFLIGPLVVPAPNQTALLLSSADKSSAHIRDRVQIVLYAEFGMVILLFASVVAYFPSRPPLPPSVAAASQRLSYRSSFYRLLSNFRFLMIALAYSVPLGILAGWSGVLDMILTPAKVSQVDAGWIGFWSTVGGCVVGIGVARFADSMRGMLKLILLLMFSGATLSSTWLTLTCLPDRSSHLPLTAATLYTSCILVGIFIISSVPMFFELFIETVYPVPEGITCGVVTFLSNLFTGALLFFLTFYHTDLSWLNWCLTGSCLFSLLLILLFRESYDRLYLDVFVSV</sequence>
<evidence type="ECO:0000313" key="6">
    <source>
        <dbReference type="EMBL" id="MBN3282433.1"/>
    </source>
</evidence>
<gene>
    <name evidence="6" type="primary">Dirc2_0</name>
    <name evidence="6" type="ORF">GTO93_0015879</name>
</gene>
<comment type="subcellular location">
    <subcellularLocation>
        <location evidence="1">Membrane</location>
        <topology evidence="1">Multi-pass membrane protein</topology>
    </subcellularLocation>
</comment>
<evidence type="ECO:0000256" key="1">
    <source>
        <dbReference type="ARBA" id="ARBA00004141"/>
    </source>
</evidence>
<dbReference type="InterPro" id="IPR049680">
    <property type="entry name" value="FLVCR1-2_SLC49-like"/>
</dbReference>
<keyword evidence="3 5" id="KW-1133">Transmembrane helix</keyword>
<feature type="transmembrane region" description="Helical" evidence="5">
    <location>
        <begin position="396"/>
        <end position="424"/>
    </location>
</feature>
<dbReference type="Gene3D" id="1.20.1250.20">
    <property type="entry name" value="MFS general substrate transporter like domains"/>
    <property type="match status" value="1"/>
</dbReference>
<feature type="non-terminal residue" evidence="6">
    <location>
        <position position="497"/>
    </location>
</feature>
<feature type="transmembrane region" description="Helical" evidence="5">
    <location>
        <begin position="337"/>
        <end position="354"/>
    </location>
</feature>
<dbReference type="Proteomes" id="UP001166093">
    <property type="component" value="Unassembled WGS sequence"/>
</dbReference>
<feature type="transmembrane region" description="Helical" evidence="5">
    <location>
        <begin position="436"/>
        <end position="457"/>
    </location>
</feature>
<organism evidence="6 7">
    <name type="scientific">Polyodon spathula</name>
    <name type="common">North American paddlefish</name>
    <name type="synonym">Squalus spathula</name>
    <dbReference type="NCBI Taxonomy" id="7913"/>
    <lineage>
        <taxon>Eukaryota</taxon>
        <taxon>Metazoa</taxon>
        <taxon>Chordata</taxon>
        <taxon>Craniata</taxon>
        <taxon>Vertebrata</taxon>
        <taxon>Euteleostomi</taxon>
        <taxon>Actinopterygii</taxon>
        <taxon>Chondrostei</taxon>
        <taxon>Acipenseriformes</taxon>
        <taxon>Polyodontidae</taxon>
        <taxon>Polyodon</taxon>
    </lineage>
</organism>
<dbReference type="PANTHER" id="PTHR10924">
    <property type="entry name" value="MAJOR FACILITATOR SUPERFAMILY PROTEIN-RELATED"/>
    <property type="match status" value="1"/>
</dbReference>
<dbReference type="InterPro" id="IPR036259">
    <property type="entry name" value="MFS_trans_sf"/>
</dbReference>
<name>A0ABS2Y931_POLSP</name>
<dbReference type="EMBL" id="JAAWVQ010117768">
    <property type="protein sequence ID" value="MBN3282433.1"/>
    <property type="molecule type" value="Genomic_DNA"/>
</dbReference>
<feature type="transmembrane region" description="Helical" evidence="5">
    <location>
        <begin position="201"/>
        <end position="222"/>
    </location>
</feature>
<dbReference type="SUPFAM" id="SSF103473">
    <property type="entry name" value="MFS general substrate transporter"/>
    <property type="match status" value="1"/>
</dbReference>
<feature type="transmembrane region" description="Helical" evidence="5">
    <location>
        <begin position="298"/>
        <end position="317"/>
    </location>
</feature>
<feature type="transmembrane region" description="Helical" evidence="5">
    <location>
        <begin position="38"/>
        <end position="56"/>
    </location>
</feature>
<comment type="caution">
    <text evidence="6">The sequence shown here is derived from an EMBL/GenBank/DDBJ whole genome shotgun (WGS) entry which is preliminary data.</text>
</comment>
<evidence type="ECO:0000256" key="3">
    <source>
        <dbReference type="ARBA" id="ARBA00022989"/>
    </source>
</evidence>
<proteinExistence type="predicted"/>
<feature type="transmembrane region" description="Helical" evidence="5">
    <location>
        <begin position="463"/>
        <end position="482"/>
    </location>
</feature>
<evidence type="ECO:0000256" key="4">
    <source>
        <dbReference type="ARBA" id="ARBA00023136"/>
    </source>
</evidence>
<evidence type="ECO:0000256" key="2">
    <source>
        <dbReference type="ARBA" id="ARBA00022692"/>
    </source>
</evidence>
<keyword evidence="2 5" id="KW-0812">Transmembrane</keyword>
<keyword evidence="7" id="KW-1185">Reference proteome</keyword>
<protein>
    <submittedName>
        <fullName evidence="6">DIRC2 protein</fullName>
    </submittedName>
</protein>
<evidence type="ECO:0000256" key="5">
    <source>
        <dbReference type="SAM" id="Phobius"/>
    </source>
</evidence>
<reference evidence="6" key="1">
    <citation type="journal article" date="2021" name="Cell">
        <title>Tracing the genetic footprints of vertebrate landing in non-teleost ray-finned fishes.</title>
        <authorList>
            <person name="Bi X."/>
            <person name="Wang K."/>
            <person name="Yang L."/>
            <person name="Pan H."/>
            <person name="Jiang H."/>
            <person name="Wei Q."/>
            <person name="Fang M."/>
            <person name="Yu H."/>
            <person name="Zhu C."/>
            <person name="Cai Y."/>
            <person name="He Y."/>
            <person name="Gan X."/>
            <person name="Zeng H."/>
            <person name="Yu D."/>
            <person name="Zhu Y."/>
            <person name="Jiang H."/>
            <person name="Qiu Q."/>
            <person name="Yang H."/>
            <person name="Zhang Y.E."/>
            <person name="Wang W."/>
            <person name="Zhu M."/>
            <person name="He S."/>
            <person name="Zhang G."/>
        </authorList>
    </citation>
    <scope>NUCLEOTIDE SEQUENCE</scope>
    <source>
        <strain evidence="6">Pddl_001</strain>
    </source>
</reference>
<dbReference type="PANTHER" id="PTHR10924:SF27">
    <property type="entry name" value="SOLUTE CARRIER FAMILY 49 MEMBER 4"/>
    <property type="match status" value="1"/>
</dbReference>
<accession>A0ABS2Y931</accession>
<feature type="transmembrane region" description="Helical" evidence="5">
    <location>
        <begin position="248"/>
        <end position="268"/>
    </location>
</feature>
<feature type="transmembrane region" description="Helical" evidence="5">
    <location>
        <begin position="76"/>
        <end position="97"/>
    </location>
</feature>
<feature type="non-terminal residue" evidence="6">
    <location>
        <position position="1"/>
    </location>
</feature>
<feature type="transmembrane region" description="Helical" evidence="5">
    <location>
        <begin position="366"/>
        <end position="384"/>
    </location>
</feature>
<evidence type="ECO:0000313" key="7">
    <source>
        <dbReference type="Proteomes" id="UP001166093"/>
    </source>
</evidence>